<sequence>MTTYQKHCDFVTEPMGEKPVGCLAGIGDVLSKKLEDMGFHKAYMVLGQFLVMKKDECLFREWLQDTCGANARQSQDCFDCLREWCDTFL</sequence>
<dbReference type="Ensembl" id="ENSVURT00010010263.1">
    <property type="protein sequence ID" value="ENSVURP00010009052.1"/>
    <property type="gene ID" value="ENSVURG00010007006.1"/>
</dbReference>
<dbReference type="GeneTree" id="ENSGT00390000018613"/>
<evidence type="ECO:0000256" key="6">
    <source>
        <dbReference type="ARBA" id="ARBA00022553"/>
    </source>
</evidence>
<evidence type="ECO:0000256" key="5">
    <source>
        <dbReference type="ARBA" id="ARBA00022490"/>
    </source>
</evidence>
<dbReference type="SUPFAM" id="SSF47798">
    <property type="entry name" value="Barrier-to-autointegration factor, BAF"/>
    <property type="match status" value="1"/>
</dbReference>
<dbReference type="Proteomes" id="UP000314987">
    <property type="component" value="Unassembled WGS sequence"/>
</dbReference>
<keyword evidence="4" id="KW-0158">Chromosome</keyword>
<comment type="subunit">
    <text evidence="12">Homodimer. Heterodimerizes with BANF2. Interacts with ANKLE2/LEM4, leading to decreased phosphorylation by VRK1 and promoting dephosphorylation by protein phosphatase 2A (PP2A). Binds non-specifically to double-stranded DNA, and is found as a hexamer or dodecamer upon DNA binding. Binds to LEM domain-containing nuclear proteins such as LEMD3/MAN1, TMPO/LAP2 and EMD (emerin). Interacts with ANKLE1 (via LEM domain); the interaction may favor BANF1 dimerization. Interacts with CRX and LMNA (lamin-A). Binds linker histone H1.1 and core histones H3. Interacts with LEMD2 (via LEM domain). Interacts with PARP1; interaction takes place in response to oxidative DNA damage.</text>
</comment>
<accession>A0A4X2KI77</accession>
<name>A0A4X2KI77_VOMUR</name>
<dbReference type="GO" id="GO:0003677">
    <property type="term" value="F:DNA binding"/>
    <property type="evidence" value="ECO:0007669"/>
    <property type="project" value="UniProtKB-KW"/>
</dbReference>
<dbReference type="OMA" id="YMVLGQF"/>
<dbReference type="PANTHER" id="PTHR47507:SF7">
    <property type="entry name" value="BARRIER-TO-AUTOINTEGRATION FACTOR"/>
    <property type="match status" value="1"/>
</dbReference>
<dbReference type="InterPro" id="IPR036617">
    <property type="entry name" value="BAF_sf"/>
</dbReference>
<evidence type="ECO:0000256" key="12">
    <source>
        <dbReference type="ARBA" id="ARBA00046626"/>
    </source>
</evidence>
<proteinExistence type="inferred from homology"/>
<evidence type="ECO:0000313" key="17">
    <source>
        <dbReference type="Ensembl" id="ENSVURP00010009052.1"/>
    </source>
</evidence>
<dbReference type="GO" id="GO:0005635">
    <property type="term" value="C:nuclear envelope"/>
    <property type="evidence" value="ECO:0007669"/>
    <property type="project" value="UniProtKB-SubCell"/>
</dbReference>
<keyword evidence="5" id="KW-0963">Cytoplasm</keyword>
<comment type="subunit">
    <text evidence="14">Homodimer. Heterodimerizes with BANF1.</text>
</comment>
<evidence type="ECO:0000256" key="4">
    <source>
        <dbReference type="ARBA" id="ARBA00022454"/>
    </source>
</evidence>
<evidence type="ECO:0000256" key="16">
    <source>
        <dbReference type="ARBA" id="ARBA00079764"/>
    </source>
</evidence>
<dbReference type="SMART" id="SM01023">
    <property type="entry name" value="BAF"/>
    <property type="match status" value="1"/>
</dbReference>
<dbReference type="Pfam" id="PF02961">
    <property type="entry name" value="SAM_BAF"/>
    <property type="match status" value="1"/>
</dbReference>
<dbReference type="AlphaFoldDB" id="A0A4X2KI77"/>
<dbReference type="GO" id="GO:0051276">
    <property type="term" value="P:chromosome organization"/>
    <property type="evidence" value="ECO:0007669"/>
    <property type="project" value="TreeGrafter"/>
</dbReference>
<protein>
    <recommendedName>
        <fullName evidence="11">Barrier-to-autointegration factor</fullName>
    </recommendedName>
    <alternativeName>
        <fullName evidence="16">Barrier-to-autointegration factor 2</fullName>
    </alternativeName>
    <alternativeName>
        <fullName evidence="15">Barrier-to-autointegration factor-like protein</fullName>
    </alternativeName>
</protein>
<evidence type="ECO:0000256" key="14">
    <source>
        <dbReference type="ARBA" id="ARBA00065228"/>
    </source>
</evidence>
<keyword evidence="8" id="KW-0238">DNA-binding</keyword>
<dbReference type="InterPro" id="IPR051387">
    <property type="entry name" value="BAF"/>
</dbReference>
<dbReference type="Gene3D" id="1.10.150.40">
    <property type="entry name" value="Barrier-to-autointegration factor, BAF"/>
    <property type="match status" value="1"/>
</dbReference>
<evidence type="ECO:0000313" key="18">
    <source>
        <dbReference type="Proteomes" id="UP000314987"/>
    </source>
</evidence>
<dbReference type="PANTHER" id="PTHR47507">
    <property type="entry name" value="BARRIER TO AUTOINTEGRATION FACTOR 2"/>
    <property type="match status" value="1"/>
</dbReference>
<reference evidence="17" key="2">
    <citation type="submission" date="2025-08" db="UniProtKB">
        <authorList>
            <consortium name="Ensembl"/>
        </authorList>
    </citation>
    <scope>IDENTIFICATION</scope>
</reference>
<reference evidence="18" key="1">
    <citation type="submission" date="2018-12" db="EMBL/GenBank/DDBJ databases">
        <authorList>
            <person name="Yazar S."/>
        </authorList>
    </citation>
    <scope>NUCLEOTIDE SEQUENCE [LARGE SCALE GENOMIC DNA]</scope>
</reference>
<comment type="function">
    <text evidence="13">May play a role in BANF1 regulation and influence tissue-specific roles of BANF1.</text>
</comment>
<keyword evidence="9" id="KW-0539">Nucleus</keyword>
<dbReference type="FunFam" id="1.10.150.40:FF:000002">
    <property type="entry name" value="Barrier to autointegration factor 2"/>
    <property type="match status" value="1"/>
</dbReference>
<reference evidence="17" key="3">
    <citation type="submission" date="2025-09" db="UniProtKB">
        <authorList>
            <consortium name="Ensembl"/>
        </authorList>
    </citation>
    <scope>IDENTIFICATION</scope>
</reference>
<comment type="subcellular location">
    <subcellularLocation>
        <location evidence="2">Chromosome</location>
    </subcellularLocation>
    <subcellularLocation>
        <location evidence="3">Cytoplasm</location>
    </subcellularLocation>
    <subcellularLocation>
        <location evidence="1">Nucleus envelope</location>
    </subcellularLocation>
</comment>
<evidence type="ECO:0000256" key="2">
    <source>
        <dbReference type="ARBA" id="ARBA00004286"/>
    </source>
</evidence>
<keyword evidence="7" id="KW-0007">Acetylation</keyword>
<evidence type="ECO:0000256" key="7">
    <source>
        <dbReference type="ARBA" id="ARBA00022990"/>
    </source>
</evidence>
<comment type="similarity">
    <text evidence="10">Belongs to the BAF family.</text>
</comment>
<evidence type="ECO:0000256" key="8">
    <source>
        <dbReference type="ARBA" id="ARBA00023125"/>
    </source>
</evidence>
<evidence type="ECO:0000256" key="11">
    <source>
        <dbReference type="ARBA" id="ARBA00039863"/>
    </source>
</evidence>
<evidence type="ECO:0000256" key="13">
    <source>
        <dbReference type="ARBA" id="ARBA00059723"/>
    </source>
</evidence>
<keyword evidence="6" id="KW-0597">Phosphoprotein</keyword>
<evidence type="ECO:0000256" key="1">
    <source>
        <dbReference type="ARBA" id="ARBA00004259"/>
    </source>
</evidence>
<keyword evidence="18" id="KW-1185">Reference proteome</keyword>
<dbReference type="InterPro" id="IPR004122">
    <property type="entry name" value="BAF_prot"/>
</dbReference>
<dbReference type="STRING" id="29139.ENSVURP00010009052"/>
<evidence type="ECO:0000256" key="9">
    <source>
        <dbReference type="ARBA" id="ARBA00023242"/>
    </source>
</evidence>
<dbReference type="GO" id="GO:0005737">
    <property type="term" value="C:cytoplasm"/>
    <property type="evidence" value="ECO:0007669"/>
    <property type="project" value="UniProtKB-SubCell"/>
</dbReference>
<evidence type="ECO:0000256" key="15">
    <source>
        <dbReference type="ARBA" id="ARBA00074730"/>
    </source>
</evidence>
<evidence type="ECO:0000256" key="3">
    <source>
        <dbReference type="ARBA" id="ARBA00004496"/>
    </source>
</evidence>
<dbReference type="GO" id="GO:0000793">
    <property type="term" value="C:condensed chromosome"/>
    <property type="evidence" value="ECO:0007669"/>
    <property type="project" value="TreeGrafter"/>
</dbReference>
<organism evidence="17 18">
    <name type="scientific">Vombatus ursinus</name>
    <name type="common">Common wombat</name>
    <dbReference type="NCBI Taxonomy" id="29139"/>
    <lineage>
        <taxon>Eukaryota</taxon>
        <taxon>Metazoa</taxon>
        <taxon>Chordata</taxon>
        <taxon>Craniata</taxon>
        <taxon>Vertebrata</taxon>
        <taxon>Euteleostomi</taxon>
        <taxon>Mammalia</taxon>
        <taxon>Metatheria</taxon>
        <taxon>Diprotodontia</taxon>
        <taxon>Vombatidae</taxon>
        <taxon>Vombatus</taxon>
    </lineage>
</organism>
<evidence type="ECO:0000256" key="10">
    <source>
        <dbReference type="ARBA" id="ARBA00038496"/>
    </source>
</evidence>